<dbReference type="Pfam" id="PF00122">
    <property type="entry name" value="E1-E2_ATPase"/>
    <property type="match status" value="1"/>
</dbReference>
<comment type="subcellular location">
    <subcellularLocation>
        <location evidence="1 12">Membrane</location>
    </subcellularLocation>
</comment>
<organism evidence="14 15">
    <name type="scientific">Ficus carica</name>
    <name type="common">Common fig</name>
    <dbReference type="NCBI Taxonomy" id="3494"/>
    <lineage>
        <taxon>Eukaryota</taxon>
        <taxon>Viridiplantae</taxon>
        <taxon>Streptophyta</taxon>
        <taxon>Embryophyta</taxon>
        <taxon>Tracheophyta</taxon>
        <taxon>Spermatophyta</taxon>
        <taxon>Magnoliopsida</taxon>
        <taxon>eudicotyledons</taxon>
        <taxon>Gunneridae</taxon>
        <taxon>Pentapetalae</taxon>
        <taxon>rosids</taxon>
        <taxon>fabids</taxon>
        <taxon>Rosales</taxon>
        <taxon>Moraceae</taxon>
        <taxon>Ficeae</taxon>
        <taxon>Ficus</taxon>
    </lineage>
</organism>
<dbReference type="PROSITE" id="PS01047">
    <property type="entry name" value="HMA_1"/>
    <property type="match status" value="2"/>
</dbReference>
<keyword evidence="10" id="KW-0406">Ion transport</keyword>
<dbReference type="InterPro" id="IPR023299">
    <property type="entry name" value="ATPase_P-typ_cyto_dom_N"/>
</dbReference>
<dbReference type="PRINTS" id="PR00943">
    <property type="entry name" value="CUATPASE"/>
</dbReference>
<dbReference type="CDD" id="cd00371">
    <property type="entry name" value="HMA"/>
    <property type="match status" value="2"/>
</dbReference>
<dbReference type="FunFam" id="3.30.70.100:FF:000005">
    <property type="entry name" value="Copper-exporting P-type ATPase A"/>
    <property type="match status" value="2"/>
</dbReference>
<dbReference type="SFLD" id="SFLDG00002">
    <property type="entry name" value="C1.7:_P-type_atpase_like"/>
    <property type="match status" value="1"/>
</dbReference>
<dbReference type="InterPro" id="IPR027256">
    <property type="entry name" value="P-typ_ATPase_IB"/>
</dbReference>
<dbReference type="FunFam" id="3.40.1110.10:FF:000065">
    <property type="entry name" value="Copper-transporting ATPase RAN1"/>
    <property type="match status" value="1"/>
</dbReference>
<feature type="transmembrane region" description="Helical" evidence="12">
    <location>
        <begin position="305"/>
        <end position="328"/>
    </location>
</feature>
<dbReference type="Pfam" id="PF00702">
    <property type="entry name" value="Hydrolase"/>
    <property type="match status" value="1"/>
</dbReference>
<evidence type="ECO:0000256" key="11">
    <source>
        <dbReference type="ARBA" id="ARBA00023136"/>
    </source>
</evidence>
<evidence type="ECO:0000256" key="4">
    <source>
        <dbReference type="ARBA" id="ARBA00022692"/>
    </source>
</evidence>
<evidence type="ECO:0000256" key="3">
    <source>
        <dbReference type="ARBA" id="ARBA00022448"/>
    </source>
</evidence>
<dbReference type="GO" id="GO:0005524">
    <property type="term" value="F:ATP binding"/>
    <property type="evidence" value="ECO:0007669"/>
    <property type="project" value="UniProtKB-UniRule"/>
</dbReference>
<dbReference type="PROSITE" id="PS00154">
    <property type="entry name" value="ATPASE_E1_E2"/>
    <property type="match status" value="1"/>
</dbReference>
<feature type="transmembrane region" description="Helical" evidence="12">
    <location>
        <begin position="557"/>
        <end position="580"/>
    </location>
</feature>
<feature type="domain" description="HMA" evidence="13">
    <location>
        <begin position="53"/>
        <end position="119"/>
    </location>
</feature>
<dbReference type="InterPro" id="IPR023298">
    <property type="entry name" value="ATPase_P-typ_TM_dom_sf"/>
</dbReference>
<evidence type="ECO:0000256" key="1">
    <source>
        <dbReference type="ARBA" id="ARBA00004370"/>
    </source>
</evidence>
<name>A0AA88DKI2_FICCA</name>
<feature type="transmembrane region" description="Helical" evidence="12">
    <location>
        <begin position="374"/>
        <end position="396"/>
    </location>
</feature>
<reference evidence="14" key="1">
    <citation type="submission" date="2023-07" db="EMBL/GenBank/DDBJ databases">
        <title>draft genome sequence of fig (Ficus carica).</title>
        <authorList>
            <person name="Takahashi T."/>
            <person name="Nishimura K."/>
        </authorList>
    </citation>
    <scope>NUCLEOTIDE SEQUENCE</scope>
</reference>
<dbReference type="SUPFAM" id="SSF56784">
    <property type="entry name" value="HAD-like"/>
    <property type="match status" value="1"/>
</dbReference>
<dbReference type="PROSITE" id="PS50846">
    <property type="entry name" value="HMA_2"/>
    <property type="match status" value="2"/>
</dbReference>
<dbReference type="InterPro" id="IPR044492">
    <property type="entry name" value="P_typ_ATPase_HD_dom"/>
</dbReference>
<dbReference type="NCBIfam" id="TIGR01494">
    <property type="entry name" value="ATPase_P-type"/>
    <property type="match status" value="2"/>
</dbReference>
<dbReference type="AlphaFoldDB" id="A0AA88DKI2"/>
<dbReference type="Gene3D" id="3.40.1110.10">
    <property type="entry name" value="Calcium-transporting ATPase, cytoplasmic domain N"/>
    <property type="match status" value="1"/>
</dbReference>
<keyword evidence="11 12" id="KW-0472">Membrane</keyword>
<keyword evidence="12" id="KW-0547">Nucleotide-binding</keyword>
<dbReference type="PRINTS" id="PR00119">
    <property type="entry name" value="CATATPASE"/>
</dbReference>
<keyword evidence="4 12" id="KW-0812">Transmembrane</keyword>
<dbReference type="InterPro" id="IPR006121">
    <property type="entry name" value="HMA_dom"/>
</dbReference>
<evidence type="ECO:0000256" key="10">
    <source>
        <dbReference type="ARBA" id="ARBA00023065"/>
    </source>
</evidence>
<keyword evidence="15" id="KW-1185">Reference proteome</keyword>
<dbReference type="SFLD" id="SFLDF00027">
    <property type="entry name" value="p-type_atpase"/>
    <property type="match status" value="1"/>
</dbReference>
<feature type="transmembrane region" description="Helical" evidence="12">
    <location>
        <begin position="408"/>
        <end position="425"/>
    </location>
</feature>
<dbReference type="InterPro" id="IPR006122">
    <property type="entry name" value="HMA_Cu_ion-bd"/>
</dbReference>
<evidence type="ECO:0000256" key="2">
    <source>
        <dbReference type="ARBA" id="ARBA00006024"/>
    </source>
</evidence>
<dbReference type="PANTHER" id="PTHR46594">
    <property type="entry name" value="P-TYPE CATION-TRANSPORTING ATPASE"/>
    <property type="match status" value="1"/>
</dbReference>
<dbReference type="InterPro" id="IPR008250">
    <property type="entry name" value="ATPase_P-typ_transduc_dom_A_sf"/>
</dbReference>
<dbReference type="Gene3D" id="3.30.70.100">
    <property type="match status" value="2"/>
</dbReference>
<dbReference type="Pfam" id="PF00403">
    <property type="entry name" value="HMA"/>
    <property type="match status" value="2"/>
</dbReference>
<protein>
    <recommendedName>
        <fullName evidence="13">HMA domain-containing protein</fullName>
    </recommendedName>
</protein>
<dbReference type="InterPro" id="IPR001757">
    <property type="entry name" value="P_typ_ATPase"/>
</dbReference>
<dbReference type="InterPro" id="IPR036163">
    <property type="entry name" value="HMA_dom_sf"/>
</dbReference>
<dbReference type="InterPro" id="IPR036412">
    <property type="entry name" value="HAD-like_sf"/>
</dbReference>
<feature type="transmembrane region" description="Helical" evidence="12">
    <location>
        <begin position="936"/>
        <end position="959"/>
    </location>
</feature>
<keyword evidence="9" id="KW-0186">Copper</keyword>
<dbReference type="InterPro" id="IPR059000">
    <property type="entry name" value="ATPase_P-type_domA"/>
</dbReference>
<evidence type="ECO:0000313" key="14">
    <source>
        <dbReference type="EMBL" id="GMN56049.1"/>
    </source>
</evidence>
<dbReference type="EMBL" id="BTGU01000061">
    <property type="protein sequence ID" value="GMN56049.1"/>
    <property type="molecule type" value="Genomic_DNA"/>
</dbReference>
<keyword evidence="5 12" id="KW-0479">Metal-binding</keyword>
<evidence type="ECO:0000256" key="6">
    <source>
        <dbReference type="ARBA" id="ARBA00022737"/>
    </source>
</evidence>
<dbReference type="FunFam" id="2.70.150.10:FF:000002">
    <property type="entry name" value="Copper-transporting ATPase 1, putative"/>
    <property type="match status" value="1"/>
</dbReference>
<dbReference type="PANTHER" id="PTHR46594:SF6">
    <property type="entry name" value="COPPER-TRANSPORTING ATPASE RAN1"/>
    <property type="match status" value="1"/>
</dbReference>
<keyword evidence="12" id="KW-0067">ATP-binding</keyword>
<feature type="transmembrane region" description="Helical" evidence="12">
    <location>
        <begin position="600"/>
        <end position="623"/>
    </location>
</feature>
<dbReference type="SUPFAM" id="SSF81665">
    <property type="entry name" value="Calcium ATPase, transmembrane domain M"/>
    <property type="match status" value="1"/>
</dbReference>
<keyword evidence="3" id="KW-0813">Transport</keyword>
<dbReference type="InterPro" id="IPR023214">
    <property type="entry name" value="HAD_sf"/>
</dbReference>
<keyword evidence="8 12" id="KW-1133">Transmembrane helix</keyword>
<gene>
    <name evidence="14" type="ORF">TIFTF001_025160</name>
</gene>
<dbReference type="CDD" id="cd02094">
    <property type="entry name" value="P-type_ATPase_Cu-like"/>
    <property type="match status" value="1"/>
</dbReference>
<dbReference type="Proteomes" id="UP001187192">
    <property type="component" value="Unassembled WGS sequence"/>
</dbReference>
<evidence type="ECO:0000256" key="7">
    <source>
        <dbReference type="ARBA" id="ARBA00022967"/>
    </source>
</evidence>
<evidence type="ECO:0000259" key="13">
    <source>
        <dbReference type="PROSITE" id="PS50846"/>
    </source>
</evidence>
<feature type="domain" description="HMA" evidence="13">
    <location>
        <begin position="135"/>
        <end position="201"/>
    </location>
</feature>
<dbReference type="NCBIfam" id="TIGR00003">
    <property type="entry name" value="copper ion binding protein"/>
    <property type="match status" value="2"/>
</dbReference>
<dbReference type="PRINTS" id="PR00942">
    <property type="entry name" value="CUATPASEI"/>
</dbReference>
<evidence type="ECO:0000256" key="12">
    <source>
        <dbReference type="RuleBase" id="RU362081"/>
    </source>
</evidence>
<dbReference type="Gene3D" id="2.70.150.10">
    <property type="entry name" value="Calcium-transporting ATPase, cytoplasmic transduction domain A"/>
    <property type="match status" value="1"/>
</dbReference>
<dbReference type="NCBIfam" id="TIGR01525">
    <property type="entry name" value="ATPase-IB_hvy"/>
    <property type="match status" value="1"/>
</dbReference>
<evidence type="ECO:0000256" key="5">
    <source>
        <dbReference type="ARBA" id="ARBA00022723"/>
    </source>
</evidence>
<dbReference type="InterPro" id="IPR018303">
    <property type="entry name" value="ATPase_P-typ_P_site"/>
</dbReference>
<evidence type="ECO:0000313" key="15">
    <source>
        <dbReference type="Proteomes" id="UP001187192"/>
    </source>
</evidence>
<proteinExistence type="inferred from homology"/>
<evidence type="ECO:0000256" key="8">
    <source>
        <dbReference type="ARBA" id="ARBA00022989"/>
    </source>
</evidence>
<dbReference type="GO" id="GO:0016887">
    <property type="term" value="F:ATP hydrolysis activity"/>
    <property type="evidence" value="ECO:0007669"/>
    <property type="project" value="InterPro"/>
</dbReference>
<keyword evidence="6" id="KW-0677">Repeat</keyword>
<dbReference type="Gene3D" id="3.40.50.1000">
    <property type="entry name" value="HAD superfamily/HAD-like"/>
    <property type="match status" value="1"/>
</dbReference>
<dbReference type="SUPFAM" id="SSF55008">
    <property type="entry name" value="HMA, heavy metal-associated domain"/>
    <property type="match status" value="2"/>
</dbReference>
<dbReference type="InterPro" id="IPR017969">
    <property type="entry name" value="Heavy-metal-associated_CS"/>
</dbReference>
<evidence type="ECO:0000256" key="9">
    <source>
        <dbReference type="ARBA" id="ARBA00023008"/>
    </source>
</evidence>
<accession>A0AA88DKI2</accession>
<dbReference type="SFLD" id="SFLDS00003">
    <property type="entry name" value="Haloacid_Dehalogenase"/>
    <property type="match status" value="1"/>
</dbReference>
<dbReference type="GO" id="GO:0016020">
    <property type="term" value="C:membrane"/>
    <property type="evidence" value="ECO:0007669"/>
    <property type="project" value="UniProtKB-SubCell"/>
</dbReference>
<dbReference type="SUPFAM" id="SSF81653">
    <property type="entry name" value="Calcium ATPase, transduction domain A"/>
    <property type="match status" value="1"/>
</dbReference>
<dbReference type="GO" id="GO:0019829">
    <property type="term" value="F:ATPase-coupled monoatomic cation transmembrane transporter activity"/>
    <property type="evidence" value="ECO:0007669"/>
    <property type="project" value="InterPro"/>
</dbReference>
<sequence>MAASVRHLQLTQLSAAGAGDDDDSGDLEDVRLLDAYKNSEENDEGVVGEATMKRIQVGVTGMTCAACSNSVEAALMSVNGVLRASVALLQNKADVVFDPRLVKDEDIKNAIEDAGFEAEILPESSAIGTKPQATMLGQFSIGGMTCAACVNSVEGILRDLPGVKRAVVALATSLGEVEYDPAVISKEDIVNAIEDAGFEGAFVQSSEQDKIVLGVAGIYSEMDVQILGGILSNLKGVRQFHFDRISRELEVLFDPEVIHSRSLVDGVEGGSSGRFKLRVANPYSRMTSKDVEEASNMFRLFISSLFLSVPVFLIRVVCPHIPLIYSLLLWRCGPFQMGDWLKWALVSVVQFVVGKRFYIAAARALRNGSTNMDVLVALGTSASYFYSVCALLYGALTGFWSPTYFETSAMLITFVLLGKYLECLAKGKTSDAIKKLVELAPATATLLIKDKDGRYLGEREIDALLIQPGDTLKVSPGAKLPADGVVAWGSSYVNESMVTGESVPISKEVGSSVIGGTINLHGALHVQATKVGSDTVLSQIISLVETAQMSKAPIQKFADFIASIFVPTVVLLALLTLLGWYAAGALRAYPESWLPENGNYFVFALMFSISVVVIACPCALGLATPTAVMVATGVGANNGVLIKGGDALERAQKIKYVIFDKTGTLTQGKASVTTTKVFSGMDRGEFLKLVASAEASSEHPLAKAIVAYARHFHFFDDSATKDAKSHSKDSEVSGWLFDVAEFSTLPGRGVQCFINEKQILVGNRKLMTESGIDIPDDVEKFVVELEENPLKREAAVVVEGLSKMGIRPVMVTGDNWRTAQAVAKESEIYPFVAVVTNIKCESWQVGIHDVRAEVMPAGKADVVRSFHKDGITVAMVGDGINDSPALAAADVGMAIGAGTDIAIEAANYVLMRNNLEDVITAIDLSRKTFSRIRLNYVFAMAYNVIAIPVAAGVFFPSLGIQLPPWAAGACMALSSVSVVCSSLLLRRYRKPRLTTILEITVE</sequence>
<dbReference type="GO" id="GO:0005507">
    <property type="term" value="F:copper ion binding"/>
    <property type="evidence" value="ECO:0007669"/>
    <property type="project" value="InterPro"/>
</dbReference>
<comment type="similarity">
    <text evidence="2 12">Belongs to the cation transport ATPase (P-type) (TC 3.A.3) family. Type IB subfamily.</text>
</comment>
<keyword evidence="7" id="KW-1278">Translocase</keyword>
<comment type="caution">
    <text evidence="14">The sequence shown here is derived from an EMBL/GenBank/DDBJ whole genome shotgun (WGS) entry which is preliminary data.</text>
</comment>
<feature type="transmembrane region" description="Helical" evidence="12">
    <location>
        <begin position="965"/>
        <end position="985"/>
    </location>
</feature>